<dbReference type="PROSITE" id="PS51257">
    <property type="entry name" value="PROKAR_LIPOPROTEIN"/>
    <property type="match status" value="1"/>
</dbReference>
<feature type="signal peptide" evidence="2">
    <location>
        <begin position="1"/>
        <end position="25"/>
    </location>
</feature>
<name>A0A4Y6Q208_PERCE</name>
<accession>A0A5B8YGN8</accession>
<dbReference type="RefSeq" id="WP_141201016.1">
    <property type="nucleotide sequence ID" value="NZ_CP041186.1"/>
</dbReference>
<dbReference type="AlphaFoldDB" id="A0A4Y6Q208"/>
<protein>
    <recommendedName>
        <fullName evidence="5">SbsA Ig-like domain-containing protein</fullName>
    </recommendedName>
</protein>
<keyword evidence="2" id="KW-0732">Signal</keyword>
<dbReference type="OrthoDB" id="5477453at2"/>
<evidence type="ECO:0008006" key="5">
    <source>
        <dbReference type="Google" id="ProtNLM"/>
    </source>
</evidence>
<evidence type="ECO:0000313" key="3">
    <source>
        <dbReference type="EMBL" id="QDG54572.1"/>
    </source>
</evidence>
<dbReference type="SUPFAM" id="SSF53474">
    <property type="entry name" value="alpha/beta-Hydrolases"/>
    <property type="match status" value="1"/>
</dbReference>
<gene>
    <name evidence="3" type="ORF">FIV42_28655</name>
</gene>
<dbReference type="EMBL" id="CP041186">
    <property type="protein sequence ID" value="QDG54572.1"/>
    <property type="molecule type" value="Genomic_DNA"/>
</dbReference>
<keyword evidence="4" id="KW-1185">Reference proteome</keyword>
<evidence type="ECO:0000256" key="1">
    <source>
        <dbReference type="SAM" id="MobiDB-lite"/>
    </source>
</evidence>
<proteinExistence type="predicted"/>
<evidence type="ECO:0000256" key="2">
    <source>
        <dbReference type="SAM" id="SignalP"/>
    </source>
</evidence>
<organism evidence="3 4">
    <name type="scientific">Persicimonas caeni</name>
    <dbReference type="NCBI Taxonomy" id="2292766"/>
    <lineage>
        <taxon>Bacteria</taxon>
        <taxon>Deltaproteobacteria</taxon>
        <taxon>Bradymonadales</taxon>
        <taxon>Bradymonadaceae</taxon>
        <taxon>Persicimonas</taxon>
    </lineage>
</organism>
<dbReference type="Gene3D" id="3.40.50.1820">
    <property type="entry name" value="alpha/beta hydrolase"/>
    <property type="match status" value="1"/>
</dbReference>
<dbReference type="Proteomes" id="UP000315995">
    <property type="component" value="Chromosome"/>
</dbReference>
<dbReference type="InterPro" id="IPR029058">
    <property type="entry name" value="AB_hydrolase_fold"/>
</dbReference>
<feature type="region of interest" description="Disordered" evidence="1">
    <location>
        <begin position="193"/>
        <end position="222"/>
    </location>
</feature>
<sequence>MRTHPSRLIWLCLLSTALLTTSCFEDNKPPEGLRQTQKAAGPTVVFNLDDWPFPDIPFPNDLATVADETSPTGRRINVSMLGATEAESKVRRYLNRATGFGVFMPFSVRFDAPLDLQRIIERHRERVPDFSDDVVYLINVDPDSPEYGTAELIDMGRGNFPITAAEPDGYFRNDPRSEGISLLVETYAEEDLDGDGELDPIEDTDDDGVWDKPNTLDDTQSPYAPGNLLDFYERETNTLLMRPVYPLAPETTYAVVLTSDLIGEDGNPVQSPFASINHTRQSEDLEPLAEILPQIAPDRFTKDLDNVQFAWTLTTGSPTRELEAVRAGLYGHGSLGWLGDDFPAEFKMLHNPSGEGDQKPLTFNLDRLIPLLAPVASEALGSGGDMNALEDAISEIDYMVSGSFISPYFLADSDGLADAGADATLKVTNPGDDDETFDIDIAAGTARVRPGEVTFHCAVPAEQEGRKPPYPTIIYSHAIGSTRLEMIAFAGHMAKFGLATCTIDAAGHGLSIPAGIGNTLDRIAQNLNMPLLPDVLQHDRARDLDNDGEVETGEDYFVSDLLHSRDMMRQTTIDQMQLIRILRSFDGQSRWENTIDEEDPRIADKREFVAGWDQNGDGKGEIRGDFNGDGVVDFGGDQPYVAWGTSLGGLQTGILAGIEPTIRAAASNAGGGGLGDIATRTDIRNVQVGALLPMFGPLLSGTAQTDDEGNITGAMRLEWILPSGIDDRYVPFGTIEGVENGDMIVLRNLVRETREHIPEEERHAVVHVRNGRFRVGLAADADSAMTRRAKLGFDPSLDLVDDVMGCREEAVCGEEECADGSYCAPDGSCQPRSECRPNFDPSQLSEEDAKRFARHVADNPTEFGDALVIEIRAADGTLKKTIDTFPKDLIFENILYPKGAPLAALHLGWGLKRQTPRFRKFMAVSQMLLEVADPAVYAQHYFDKPLSYPYERGSYKSGWTNMLVVGTLGDQTVPINTGISLARAAGILDSFIEVDEYGTTENQFLVENYVYEGLWWLDRFPEYPNTLFDPDDLDLGQFISPRQPDNTDPNPDAEHPLRAQIETDHGISALRLPYLNTHGEHTFNVPRTDRGFGIATFMTNQVGWYLANYGQQMSDNPCMESLFMEECEFFDAESFARPELRTSD</sequence>
<evidence type="ECO:0000313" key="4">
    <source>
        <dbReference type="Proteomes" id="UP000315995"/>
    </source>
</evidence>
<accession>A0A4Y6Q208</accession>
<feature type="chain" id="PRO_5030106882" description="SbsA Ig-like domain-containing protein" evidence="2">
    <location>
        <begin position="26"/>
        <end position="1144"/>
    </location>
</feature>
<feature type="compositionally biased region" description="Acidic residues" evidence="1">
    <location>
        <begin position="193"/>
        <end position="208"/>
    </location>
</feature>
<reference evidence="3 4" key="1">
    <citation type="submission" date="2019-06" db="EMBL/GenBank/DDBJ databases">
        <title>Persicimonas caeni gen. nov., sp. nov., a predatory bacterium isolated from solar saltern.</title>
        <authorList>
            <person name="Wang S."/>
        </authorList>
    </citation>
    <scope>NUCLEOTIDE SEQUENCE [LARGE SCALE GENOMIC DNA]</scope>
    <source>
        <strain evidence="3 4">YN101</strain>
    </source>
</reference>